<proteinExistence type="predicted"/>
<gene>
    <name evidence="2" type="ORF">DB30_02849</name>
</gene>
<accession>A0A0C2D3L6</accession>
<sequence length="426" mass="45793">MNRRDFFKLAGLAGLTLIPGSSAATLGGVAGQPQTPRAYEGTFWIFVNAGGGWDPTSMCDPKGRANEMEVDPMNMYLTGDILSAGNINYAPVGYNDTFFQKYYQDLLIINGLDMQTNGHDSGSRHTWSGRLIEGFPSIAALIAANSGPELPMSYLSFGGYDETSGLVARTRSGNVNALGRIAYPERFDPNNADDRFHSVKAGELIQSARDGRRATQELTATLPAEQIAMSQMFTATDGANELKLLQQYLPAELANDNALRRQAQVALAAYRAGISIAVNLNVGGFDTHGDHDNQHIPRLASLLEGVDAIWQEAEAQQVADNVVVVVGSDFGRTPGYNANNGKDHWSVTSMMLMGKGIQGNRVIGGSTDRHQPLTVDPGSLNLSESGVRIEPQHVHYELRKLAGLDGGDFAAMFPLNPPQPLSGLLG</sequence>
<dbReference type="PANTHER" id="PTHR43737:SF1">
    <property type="entry name" value="DUF1501 DOMAIN-CONTAINING PROTEIN"/>
    <property type="match status" value="1"/>
</dbReference>
<evidence type="ECO:0000256" key="1">
    <source>
        <dbReference type="SAM" id="SignalP"/>
    </source>
</evidence>
<evidence type="ECO:0008006" key="4">
    <source>
        <dbReference type="Google" id="ProtNLM"/>
    </source>
</evidence>
<dbReference type="Pfam" id="PF07394">
    <property type="entry name" value="DUF1501"/>
    <property type="match status" value="1"/>
</dbReference>
<feature type="chain" id="PRO_5002147592" description="Tat (Twin-arginine translocation) pathway signal sequence domain protein" evidence="1">
    <location>
        <begin position="24"/>
        <end position="426"/>
    </location>
</feature>
<dbReference type="Proteomes" id="UP000031599">
    <property type="component" value="Unassembled WGS sequence"/>
</dbReference>
<reference evidence="2 3" key="1">
    <citation type="submission" date="2014-12" db="EMBL/GenBank/DDBJ databases">
        <title>Genome assembly of Enhygromyxa salina DSM 15201.</title>
        <authorList>
            <person name="Sharma G."/>
            <person name="Subramanian S."/>
        </authorList>
    </citation>
    <scope>NUCLEOTIDE SEQUENCE [LARGE SCALE GENOMIC DNA]</scope>
    <source>
        <strain evidence="2 3">DSM 15201</strain>
    </source>
</reference>
<organism evidence="2 3">
    <name type="scientific">Enhygromyxa salina</name>
    <dbReference type="NCBI Taxonomy" id="215803"/>
    <lineage>
        <taxon>Bacteria</taxon>
        <taxon>Pseudomonadati</taxon>
        <taxon>Myxococcota</taxon>
        <taxon>Polyangia</taxon>
        <taxon>Nannocystales</taxon>
        <taxon>Nannocystaceae</taxon>
        <taxon>Enhygromyxa</taxon>
    </lineage>
</organism>
<dbReference type="InterPro" id="IPR010869">
    <property type="entry name" value="DUF1501"/>
</dbReference>
<name>A0A0C2D3L6_9BACT</name>
<protein>
    <recommendedName>
        <fullName evidence="4">Tat (Twin-arginine translocation) pathway signal sequence domain protein</fullName>
    </recommendedName>
</protein>
<dbReference type="PANTHER" id="PTHR43737">
    <property type="entry name" value="BLL7424 PROTEIN"/>
    <property type="match status" value="1"/>
</dbReference>
<comment type="caution">
    <text evidence="2">The sequence shown here is derived from an EMBL/GenBank/DDBJ whole genome shotgun (WGS) entry which is preliminary data.</text>
</comment>
<dbReference type="AlphaFoldDB" id="A0A0C2D3L6"/>
<feature type="signal peptide" evidence="1">
    <location>
        <begin position="1"/>
        <end position="23"/>
    </location>
</feature>
<evidence type="ECO:0000313" key="2">
    <source>
        <dbReference type="EMBL" id="KIG17816.1"/>
    </source>
</evidence>
<dbReference type="RefSeq" id="WP_052548021.1">
    <property type="nucleotide sequence ID" value="NZ_JMCC02000020.1"/>
</dbReference>
<keyword evidence="1" id="KW-0732">Signal</keyword>
<evidence type="ECO:0000313" key="3">
    <source>
        <dbReference type="Proteomes" id="UP000031599"/>
    </source>
</evidence>
<dbReference type="EMBL" id="JMCC02000020">
    <property type="protein sequence ID" value="KIG17816.1"/>
    <property type="molecule type" value="Genomic_DNA"/>
</dbReference>